<feature type="transmembrane region" description="Helical" evidence="13">
    <location>
        <begin position="12"/>
        <end position="33"/>
    </location>
</feature>
<dbReference type="PROSITE" id="PS50111">
    <property type="entry name" value="CHEMOTAXIS_TRANSDUC_2"/>
    <property type="match status" value="1"/>
</dbReference>
<keyword evidence="6 13" id="KW-0812">Transmembrane</keyword>
<keyword evidence="7 13" id="KW-1133">Transmembrane helix</keyword>
<dbReference type="InterPro" id="IPR003660">
    <property type="entry name" value="HAMP_dom"/>
</dbReference>
<gene>
    <name evidence="16" type="ORF">FRZ40_11755</name>
</gene>
<dbReference type="InterPro" id="IPR051310">
    <property type="entry name" value="MCP_chemotaxis"/>
</dbReference>
<evidence type="ECO:0000256" key="8">
    <source>
        <dbReference type="ARBA" id="ARBA00023136"/>
    </source>
</evidence>
<dbReference type="GO" id="GO:0006935">
    <property type="term" value="P:chemotaxis"/>
    <property type="evidence" value="ECO:0007669"/>
    <property type="project" value="UniProtKB-KW"/>
</dbReference>
<keyword evidence="8 13" id="KW-0472">Membrane</keyword>
<feature type="domain" description="Methyl-accepting transducer" evidence="14">
    <location>
        <begin position="272"/>
        <end position="501"/>
    </location>
</feature>
<evidence type="ECO:0000256" key="3">
    <source>
        <dbReference type="ARBA" id="ARBA00022481"/>
    </source>
</evidence>
<evidence type="ECO:0000256" key="12">
    <source>
        <dbReference type="SAM" id="MobiDB-lite"/>
    </source>
</evidence>
<dbReference type="Proteomes" id="UP000321776">
    <property type="component" value="Unassembled WGS sequence"/>
</dbReference>
<evidence type="ECO:0000259" key="14">
    <source>
        <dbReference type="PROSITE" id="PS50111"/>
    </source>
</evidence>
<dbReference type="Pfam" id="PF02203">
    <property type="entry name" value="TarH"/>
    <property type="match status" value="1"/>
</dbReference>
<evidence type="ECO:0000256" key="10">
    <source>
        <dbReference type="ARBA" id="ARBA00029447"/>
    </source>
</evidence>
<evidence type="ECO:0000259" key="15">
    <source>
        <dbReference type="PROSITE" id="PS50885"/>
    </source>
</evidence>
<feature type="compositionally biased region" description="Low complexity" evidence="12">
    <location>
        <begin position="547"/>
        <end position="579"/>
    </location>
</feature>
<dbReference type="PRINTS" id="PR00260">
    <property type="entry name" value="CHEMTRNSDUCR"/>
</dbReference>
<dbReference type="SMART" id="SM00304">
    <property type="entry name" value="HAMP"/>
    <property type="match status" value="1"/>
</dbReference>
<dbReference type="Gene3D" id="1.10.287.950">
    <property type="entry name" value="Methyl-accepting chemotaxis protein"/>
    <property type="match status" value="1"/>
</dbReference>
<evidence type="ECO:0000256" key="13">
    <source>
        <dbReference type="SAM" id="Phobius"/>
    </source>
</evidence>
<evidence type="ECO:0000256" key="2">
    <source>
        <dbReference type="ARBA" id="ARBA00022475"/>
    </source>
</evidence>
<dbReference type="GO" id="GO:0007165">
    <property type="term" value="P:signal transduction"/>
    <property type="evidence" value="ECO:0007669"/>
    <property type="project" value="UniProtKB-KW"/>
</dbReference>
<name>A0A5C6VTD9_9BURK</name>
<dbReference type="InterPro" id="IPR035440">
    <property type="entry name" value="4HB_MCP_dom_sf"/>
</dbReference>
<feature type="transmembrane region" description="Helical" evidence="13">
    <location>
        <begin position="190"/>
        <end position="213"/>
    </location>
</feature>
<dbReference type="RefSeq" id="WP_147234206.1">
    <property type="nucleotide sequence ID" value="NZ_VOQS01000001.1"/>
</dbReference>
<dbReference type="FunFam" id="1.10.287.950:FF:000001">
    <property type="entry name" value="Methyl-accepting chemotaxis sensory transducer"/>
    <property type="match status" value="1"/>
</dbReference>
<comment type="similarity">
    <text evidence="10">Belongs to the methyl-accepting chemotaxis (MCP) protein family.</text>
</comment>
<organism evidence="16 17">
    <name type="scientific">Paraburkholderia azotifigens</name>
    <dbReference type="NCBI Taxonomy" id="2057004"/>
    <lineage>
        <taxon>Bacteria</taxon>
        <taxon>Pseudomonadati</taxon>
        <taxon>Pseudomonadota</taxon>
        <taxon>Betaproteobacteria</taxon>
        <taxon>Burkholderiales</taxon>
        <taxon>Burkholderiaceae</taxon>
        <taxon>Paraburkholderia</taxon>
    </lineage>
</organism>
<evidence type="ECO:0000256" key="5">
    <source>
        <dbReference type="ARBA" id="ARBA00022519"/>
    </source>
</evidence>
<evidence type="ECO:0000256" key="7">
    <source>
        <dbReference type="ARBA" id="ARBA00022989"/>
    </source>
</evidence>
<evidence type="ECO:0000256" key="9">
    <source>
        <dbReference type="ARBA" id="ARBA00023224"/>
    </source>
</evidence>
<dbReference type="SUPFAM" id="SSF58104">
    <property type="entry name" value="Methyl-accepting chemotaxis protein (MCP) signaling domain"/>
    <property type="match status" value="1"/>
</dbReference>
<dbReference type="CDD" id="cd11386">
    <property type="entry name" value="MCP_signal"/>
    <property type="match status" value="1"/>
</dbReference>
<dbReference type="CDD" id="cd19407">
    <property type="entry name" value="Tar_Tsr_sensor"/>
    <property type="match status" value="1"/>
</dbReference>
<dbReference type="GO" id="GO:0005886">
    <property type="term" value="C:plasma membrane"/>
    <property type="evidence" value="ECO:0007669"/>
    <property type="project" value="UniProtKB-SubCell"/>
</dbReference>
<dbReference type="SUPFAM" id="SSF47170">
    <property type="entry name" value="Aspartate receptor, ligand-binding domain"/>
    <property type="match status" value="1"/>
</dbReference>
<keyword evidence="5" id="KW-0997">Cell inner membrane</keyword>
<feature type="region of interest" description="Disordered" evidence="12">
    <location>
        <begin position="547"/>
        <end position="598"/>
    </location>
</feature>
<dbReference type="PROSITE" id="PS50885">
    <property type="entry name" value="HAMP"/>
    <property type="match status" value="1"/>
</dbReference>
<dbReference type="PANTHER" id="PTHR43531:SF14">
    <property type="entry name" value="METHYL-ACCEPTING CHEMOTAXIS PROTEIN I-RELATED"/>
    <property type="match status" value="1"/>
</dbReference>
<keyword evidence="4" id="KW-0145">Chemotaxis</keyword>
<dbReference type="InterPro" id="IPR003122">
    <property type="entry name" value="Tar_rcpt_lig-bd"/>
</dbReference>
<dbReference type="Pfam" id="PF00672">
    <property type="entry name" value="HAMP"/>
    <property type="match status" value="1"/>
</dbReference>
<keyword evidence="3" id="KW-0488">Methylation</keyword>
<evidence type="ECO:0000256" key="4">
    <source>
        <dbReference type="ARBA" id="ARBA00022500"/>
    </source>
</evidence>
<comment type="caution">
    <text evidence="16">The sequence shown here is derived from an EMBL/GenBank/DDBJ whole genome shotgun (WGS) entry which is preliminary data.</text>
</comment>
<keyword evidence="2" id="KW-1003">Cell membrane</keyword>
<dbReference type="CDD" id="cd06225">
    <property type="entry name" value="HAMP"/>
    <property type="match status" value="1"/>
</dbReference>
<evidence type="ECO:0000256" key="11">
    <source>
        <dbReference type="PROSITE-ProRule" id="PRU00284"/>
    </source>
</evidence>
<dbReference type="InterPro" id="IPR004090">
    <property type="entry name" value="Chemotax_Me-accpt_rcpt"/>
</dbReference>
<sequence length="598" mass="62576">MLSRWSIRTTLTIVGVILAALTVIVGALGLTALSRSGDALDSMAHGDMVAIRTLNDSSSYLLRSRVSLDRVNALTAAGEIEQSKQVLDRAAELLGKSNENWQAFLNTPKNGIDQALIDAVVAKRATLINDGVNPEFTALRASDLSGYHAIADTKISPMFVNYDNAASPVVKALQAHADQQQQNTDAQMKMLRAAIIAVIAVALVLVVAIRFAMRGMIVQPLNDAVACFEQIAKGDLTQLVNTTGSNEIGRLFKAVKLMQDSLSTMIKSVHTSVESIDTGAREIAMGNTDLSQRTEQQAASLQETASSMEQLTGTVKQNADNARQASQLAVNASDIATRGGEVVSQVVSTMQDIATSSNKVVDIISVIEGIAFQTNILALNAAVEAARAGEQGRGFAVVAGEVRSLAQRSASAAKEIKELIGDSAGKVQSGSTLVGRAGTTMDEIVQAVRRVTDIMGEISAASEEQSGGIEQVNRAVVQMDEVTQQNAALVEQAAAAAASLEEQTRTLQSVIGQWRVQGAQGGTKTMPSANTAKSRVKAAVAHAAKPAPAQPAVAKTEAAATPARVEPAAKKASVAAAEPAQRKTAAVAASSDADWETF</sequence>
<accession>A0A5C6VTD9</accession>
<dbReference type="EMBL" id="VOQS01000001">
    <property type="protein sequence ID" value="TXC88199.1"/>
    <property type="molecule type" value="Genomic_DNA"/>
</dbReference>
<dbReference type="GO" id="GO:0004888">
    <property type="term" value="F:transmembrane signaling receptor activity"/>
    <property type="evidence" value="ECO:0007669"/>
    <property type="project" value="InterPro"/>
</dbReference>
<dbReference type="AlphaFoldDB" id="A0A5C6VTD9"/>
<evidence type="ECO:0000313" key="17">
    <source>
        <dbReference type="Proteomes" id="UP000321776"/>
    </source>
</evidence>
<comment type="subcellular location">
    <subcellularLocation>
        <location evidence="1">Cell inner membrane</location>
        <topology evidence="1">Multi-pass membrane protein</topology>
    </subcellularLocation>
</comment>
<dbReference type="Pfam" id="PF00015">
    <property type="entry name" value="MCPsignal"/>
    <property type="match status" value="1"/>
</dbReference>
<feature type="domain" description="HAMP" evidence="15">
    <location>
        <begin position="215"/>
        <end position="267"/>
    </location>
</feature>
<evidence type="ECO:0000256" key="1">
    <source>
        <dbReference type="ARBA" id="ARBA00004429"/>
    </source>
</evidence>
<protein>
    <submittedName>
        <fullName evidence="16">HAMP domain-containing protein</fullName>
    </submittedName>
</protein>
<evidence type="ECO:0000256" key="6">
    <source>
        <dbReference type="ARBA" id="ARBA00022692"/>
    </source>
</evidence>
<reference evidence="16 17" key="1">
    <citation type="journal article" date="2018" name="Int. J. Syst. Evol. Microbiol.">
        <title>Paraburkholderia azotifigens sp. nov., a nitrogen-fixing bacterium isolated from paddy soil.</title>
        <authorList>
            <person name="Choi G.M."/>
            <person name="Im W.T."/>
        </authorList>
    </citation>
    <scope>NUCLEOTIDE SEQUENCE [LARGE SCALE GENOMIC DNA]</scope>
    <source>
        <strain evidence="16 17">NF 2-5-3</strain>
    </source>
</reference>
<evidence type="ECO:0000313" key="16">
    <source>
        <dbReference type="EMBL" id="TXC88199.1"/>
    </source>
</evidence>
<dbReference type="SMART" id="SM00283">
    <property type="entry name" value="MA"/>
    <property type="match status" value="1"/>
</dbReference>
<keyword evidence="9 11" id="KW-0807">Transducer</keyword>
<dbReference type="PANTHER" id="PTHR43531">
    <property type="entry name" value="PROTEIN ICFG"/>
    <property type="match status" value="1"/>
</dbReference>
<dbReference type="InterPro" id="IPR004089">
    <property type="entry name" value="MCPsignal_dom"/>
</dbReference>
<dbReference type="Gene3D" id="1.20.120.30">
    <property type="entry name" value="Aspartate receptor, ligand-binding domain"/>
    <property type="match status" value="1"/>
</dbReference>
<proteinExistence type="inferred from homology"/>